<dbReference type="SUPFAM" id="SSF46785">
    <property type="entry name" value="Winged helix' DNA-binding domain"/>
    <property type="match status" value="1"/>
</dbReference>
<dbReference type="Pfam" id="PF02082">
    <property type="entry name" value="Rrf2"/>
    <property type="match status" value="1"/>
</dbReference>
<evidence type="ECO:0000313" key="2">
    <source>
        <dbReference type="Proteomes" id="UP001519288"/>
    </source>
</evidence>
<dbReference type="RefSeq" id="WP_209864051.1">
    <property type="nucleotide sequence ID" value="NZ_JAGGLD010000005.1"/>
</dbReference>
<keyword evidence="2" id="KW-1185">Reference proteome</keyword>
<organism evidence="1 2">
    <name type="scientific">Paenibacillus shirakamiensis</name>
    <dbReference type="NCBI Taxonomy" id="1265935"/>
    <lineage>
        <taxon>Bacteria</taxon>
        <taxon>Bacillati</taxon>
        <taxon>Bacillota</taxon>
        <taxon>Bacilli</taxon>
        <taxon>Bacillales</taxon>
        <taxon>Paenibacillaceae</taxon>
        <taxon>Paenibacillus</taxon>
    </lineage>
</organism>
<accession>A0ABS4JJM3</accession>
<proteinExistence type="predicted"/>
<reference evidence="1 2" key="1">
    <citation type="submission" date="2021-03" db="EMBL/GenBank/DDBJ databases">
        <title>Genomic Encyclopedia of Type Strains, Phase IV (KMG-IV): sequencing the most valuable type-strain genomes for metagenomic binning, comparative biology and taxonomic classification.</title>
        <authorList>
            <person name="Goeker M."/>
        </authorList>
    </citation>
    <scope>NUCLEOTIDE SEQUENCE [LARGE SCALE GENOMIC DNA]</scope>
    <source>
        <strain evidence="1 2">DSM 26806</strain>
    </source>
</reference>
<comment type="caution">
    <text evidence="1">The sequence shown here is derived from an EMBL/GenBank/DDBJ whole genome shotgun (WGS) entry which is preliminary data.</text>
</comment>
<gene>
    <name evidence="1" type="ORF">J2Z69_002960</name>
</gene>
<protein>
    <submittedName>
        <fullName evidence="1">DNA-binding IscR family transcriptional regulator</fullName>
    </submittedName>
</protein>
<dbReference type="GO" id="GO:0003677">
    <property type="term" value="F:DNA binding"/>
    <property type="evidence" value="ECO:0007669"/>
    <property type="project" value="UniProtKB-KW"/>
</dbReference>
<dbReference type="InterPro" id="IPR036390">
    <property type="entry name" value="WH_DNA-bd_sf"/>
</dbReference>
<dbReference type="Proteomes" id="UP001519288">
    <property type="component" value="Unassembled WGS sequence"/>
</dbReference>
<dbReference type="InterPro" id="IPR036388">
    <property type="entry name" value="WH-like_DNA-bd_sf"/>
</dbReference>
<sequence length="143" mass="15615">MAISSRFSVAVHILSLIDLEKGRITSEYIAGSVNTNPVVIRRIIGMLSRAELLTTSPGVPGAKLTRPLSHITLLEVYQAVQIDISDDLFSIHGNPNPDCGVGRNIQSTLESSFHRAQQAMEKELAQITMDEVVSDLSRRMAAD</sequence>
<evidence type="ECO:0000313" key="1">
    <source>
        <dbReference type="EMBL" id="MBP2001904.1"/>
    </source>
</evidence>
<keyword evidence="1" id="KW-0238">DNA-binding</keyword>
<dbReference type="PANTHER" id="PTHR33221:SF15">
    <property type="entry name" value="HTH-TYPE TRANSCRIPTIONAL REGULATOR YWGB-RELATED"/>
    <property type="match status" value="1"/>
</dbReference>
<dbReference type="InterPro" id="IPR000944">
    <property type="entry name" value="Tscrpt_reg_Rrf2"/>
</dbReference>
<dbReference type="EMBL" id="JAGGLD010000005">
    <property type="protein sequence ID" value="MBP2001904.1"/>
    <property type="molecule type" value="Genomic_DNA"/>
</dbReference>
<name>A0ABS4JJM3_9BACL</name>
<dbReference type="PANTHER" id="PTHR33221">
    <property type="entry name" value="WINGED HELIX-TURN-HELIX TRANSCRIPTIONAL REGULATOR, RRF2 FAMILY"/>
    <property type="match status" value="1"/>
</dbReference>
<dbReference type="Gene3D" id="1.10.10.10">
    <property type="entry name" value="Winged helix-like DNA-binding domain superfamily/Winged helix DNA-binding domain"/>
    <property type="match status" value="1"/>
</dbReference>